<dbReference type="SUPFAM" id="SSF48619">
    <property type="entry name" value="Phospholipase A2, PLA2"/>
    <property type="match status" value="1"/>
</dbReference>
<keyword evidence="2" id="KW-0812">Transmembrane</keyword>
<accession>G0NAB6</accession>
<dbReference type="InterPro" id="IPR036444">
    <property type="entry name" value="PLipase_A2_dom_sf"/>
</dbReference>
<dbReference type="InterPro" id="IPR053322">
    <property type="entry name" value="PLA2-like"/>
</dbReference>
<dbReference type="Proteomes" id="UP000008068">
    <property type="component" value="Unassembled WGS sequence"/>
</dbReference>
<dbReference type="STRING" id="135651.G0NAB6"/>
<evidence type="ECO:0000256" key="2">
    <source>
        <dbReference type="SAM" id="Phobius"/>
    </source>
</evidence>
<dbReference type="EMBL" id="GL379854">
    <property type="protein sequence ID" value="EGT56154.1"/>
    <property type="molecule type" value="Genomic_DNA"/>
</dbReference>
<dbReference type="InParanoid" id="G0NAB6"/>
<dbReference type="GO" id="GO:0004623">
    <property type="term" value="F:phospholipase A2 activity"/>
    <property type="evidence" value="ECO:0007669"/>
    <property type="project" value="InterPro"/>
</dbReference>
<dbReference type="GO" id="GO:0050482">
    <property type="term" value="P:arachidonate secretion"/>
    <property type="evidence" value="ECO:0007669"/>
    <property type="project" value="InterPro"/>
</dbReference>
<feature type="compositionally biased region" description="Polar residues" evidence="1">
    <location>
        <begin position="300"/>
        <end position="319"/>
    </location>
</feature>
<feature type="region of interest" description="Disordered" evidence="1">
    <location>
        <begin position="200"/>
        <end position="225"/>
    </location>
</feature>
<dbReference type="PANTHER" id="PTHR34228:SF6">
    <property type="entry name" value="PHOSPHOLIPASE A2"/>
    <property type="match status" value="1"/>
</dbReference>
<dbReference type="OMA" id="YHEESHE"/>
<dbReference type="HOGENOM" id="CLU_734130_0_0_1"/>
<sequence>MALFNIPPELWRCGTDGLVANLVIIKLNRTCPHAAPVFNHCCAIHDDCYDNQRGQIPCDTQLCDCMAFYVANDDEAAKCENETKAACGIVREYGHDAYAESVKNASAPAKEKYLRLPEELPSVKEQYKKVFEKCDQQHATLSSCALTYDLCRRGSFIEKSPEGCLLNLVRCLDATKPDRDSNPECDVAIEQALHKMVEKEYHEESHEENHEEIHEEEGEGSGSGHGDVNVLMMQEVLLNKTYIQRVYLQVVRQASSYSWIVYFSFCLTILICCIFSIVGIAQCNKDDHYRDTETINLHVNTTHSATSPASKRSATSSRSETMESEVSSKKK</sequence>
<reference evidence="4" key="1">
    <citation type="submission" date="2011-07" db="EMBL/GenBank/DDBJ databases">
        <authorList>
            <consortium name="Caenorhabditis brenneri Sequencing and Analysis Consortium"/>
            <person name="Wilson R.K."/>
        </authorList>
    </citation>
    <scope>NUCLEOTIDE SEQUENCE [LARGE SCALE GENOMIC DNA]</scope>
    <source>
        <strain evidence="4">PB2801</strain>
    </source>
</reference>
<name>G0NAB6_CAEBE</name>
<keyword evidence="2" id="KW-1133">Transmembrane helix</keyword>
<keyword evidence="2" id="KW-0472">Membrane</keyword>
<dbReference type="eggNOG" id="ENOG502SUNX">
    <property type="taxonomic scope" value="Eukaryota"/>
</dbReference>
<proteinExistence type="predicted"/>
<feature type="region of interest" description="Disordered" evidence="1">
    <location>
        <begin position="300"/>
        <end position="331"/>
    </location>
</feature>
<dbReference type="OrthoDB" id="5825401at2759"/>
<evidence type="ECO:0000313" key="4">
    <source>
        <dbReference type="Proteomes" id="UP000008068"/>
    </source>
</evidence>
<feature type="transmembrane region" description="Helical" evidence="2">
    <location>
        <begin position="259"/>
        <end position="281"/>
    </location>
</feature>
<organism evidence="4">
    <name type="scientific">Caenorhabditis brenneri</name>
    <name type="common">Nematode worm</name>
    <dbReference type="NCBI Taxonomy" id="135651"/>
    <lineage>
        <taxon>Eukaryota</taxon>
        <taxon>Metazoa</taxon>
        <taxon>Ecdysozoa</taxon>
        <taxon>Nematoda</taxon>
        <taxon>Chromadorea</taxon>
        <taxon>Rhabditida</taxon>
        <taxon>Rhabditina</taxon>
        <taxon>Rhabditomorpha</taxon>
        <taxon>Rhabditoidea</taxon>
        <taxon>Rhabditidae</taxon>
        <taxon>Peloderinae</taxon>
        <taxon>Caenorhabditis</taxon>
    </lineage>
</organism>
<dbReference type="GO" id="GO:0006644">
    <property type="term" value="P:phospholipid metabolic process"/>
    <property type="evidence" value="ECO:0007669"/>
    <property type="project" value="InterPro"/>
</dbReference>
<dbReference type="PANTHER" id="PTHR34228">
    <property type="entry name" value="PROTEIN CBG09474-RELATED"/>
    <property type="match status" value="1"/>
</dbReference>
<protein>
    <submittedName>
        <fullName evidence="3">Uncharacterized protein</fullName>
    </submittedName>
</protein>
<evidence type="ECO:0000256" key="1">
    <source>
        <dbReference type="SAM" id="MobiDB-lite"/>
    </source>
</evidence>
<gene>
    <name evidence="3" type="ORF">CAEBREN_14558</name>
</gene>
<keyword evidence="4" id="KW-1185">Reference proteome</keyword>
<dbReference type="AlphaFoldDB" id="G0NAB6"/>
<evidence type="ECO:0000313" key="3">
    <source>
        <dbReference type="EMBL" id="EGT56154.1"/>
    </source>
</evidence>
<feature type="compositionally biased region" description="Basic and acidic residues" evidence="1">
    <location>
        <begin position="200"/>
        <end position="213"/>
    </location>
</feature>